<reference evidence="2 3" key="1">
    <citation type="submission" date="2015-09" db="EMBL/GenBank/DDBJ databases">
        <authorList>
            <consortium name="Pathogen Informatics"/>
        </authorList>
    </citation>
    <scope>NUCLEOTIDE SEQUENCE [LARGE SCALE GENOMIC DNA]</scope>
    <source>
        <strain evidence="2 3">2789STDY5834876</strain>
    </source>
</reference>
<dbReference type="Gene3D" id="3.10.310.70">
    <property type="match status" value="1"/>
</dbReference>
<dbReference type="PANTHER" id="PTHR22642:SF2">
    <property type="entry name" value="PROTEIN LONG AFTER FAR-RED 3"/>
    <property type="match status" value="1"/>
</dbReference>
<sequence>MDMACDRILVSSSIYDSVSKEPYQGYIVLKDGRISEVGKGKLPDAYTAGELKVQDCKDGTICAGFGDTHTFFTGYVIDSLGVNLSHCKTLKELRDCLEYHMETAAGKGALFGNHLESCFLHNSNVDTILEEIGQDTPIVLFAPGHGTCAMNQRARQAFGFDPEHCHAEALYRIMGLYLNDRHFIDRQLEDYMKLLNSRGVTSVKEMGFDDFYGFTDVLKELEKNERLTLRISFMSQPVGKPADIKFGLKMKETFQGDYVRFSGFNQMTDGLILKMEGHLRQPYEGTDSVCNKDIDYKQLEKEVLLADKNGLRFTLHSEGDGAFHEILNIYDQCEHINGRLKNRHGITDLELTEPEDEKRMAKMGAFGEIYAQVYALDTYDGYVNAYRDVIGARQERYLNYRSLADHGVRLCGATDLPLLIPSIPESIFYGCANFGSDKQKQINPQNGLTISEMLDAWTVNSQFAMEREDELGTLETGKKADIVIFDRDLFTVPMDEMLNVQVKETIVNGKTVYTQRVPHHACPAGRSAELKNKE</sequence>
<dbReference type="InterPro" id="IPR011059">
    <property type="entry name" value="Metal-dep_hydrolase_composite"/>
</dbReference>
<dbReference type="EC" id="3.5.1.91" evidence="2"/>
<keyword evidence="2" id="KW-0378">Hydrolase</keyword>
<protein>
    <submittedName>
        <fullName evidence="2">N-substituted formamide deformylase</fullName>
        <ecNumber evidence="2">3.5.1.91</ecNumber>
    </submittedName>
</protein>
<dbReference type="RefSeq" id="WP_055153706.1">
    <property type="nucleotide sequence ID" value="NZ_CYZU01000025.1"/>
</dbReference>
<evidence type="ECO:0000313" key="2">
    <source>
        <dbReference type="EMBL" id="CUO62856.1"/>
    </source>
</evidence>
<dbReference type="EMBL" id="CYZU01000025">
    <property type="protein sequence ID" value="CUO62856.1"/>
    <property type="molecule type" value="Genomic_DNA"/>
</dbReference>
<dbReference type="GO" id="GO:0016810">
    <property type="term" value="F:hydrolase activity, acting on carbon-nitrogen (but not peptide) bonds"/>
    <property type="evidence" value="ECO:0007669"/>
    <property type="project" value="InterPro"/>
</dbReference>
<dbReference type="Gene3D" id="2.30.40.10">
    <property type="entry name" value="Urease, subunit C, domain 1"/>
    <property type="match status" value="1"/>
</dbReference>
<dbReference type="SUPFAM" id="SSF51556">
    <property type="entry name" value="Metallo-dependent hydrolases"/>
    <property type="match status" value="1"/>
</dbReference>
<dbReference type="STRING" id="39482.ERS852491_02789"/>
<dbReference type="AlphaFoldDB" id="A0A174GPD6"/>
<accession>A0A174GPD6</accession>
<dbReference type="SUPFAM" id="SSF51338">
    <property type="entry name" value="Composite domain of metallo-dependent hydrolases"/>
    <property type="match status" value="1"/>
</dbReference>
<organism evidence="2 3">
    <name type="scientific">Faecalicatena contorta</name>
    <dbReference type="NCBI Taxonomy" id="39482"/>
    <lineage>
        <taxon>Bacteria</taxon>
        <taxon>Bacillati</taxon>
        <taxon>Bacillota</taxon>
        <taxon>Clostridia</taxon>
        <taxon>Lachnospirales</taxon>
        <taxon>Lachnospiraceae</taxon>
        <taxon>Faecalicatena</taxon>
    </lineage>
</organism>
<dbReference type="InterPro" id="IPR013108">
    <property type="entry name" value="Amidohydro_3"/>
</dbReference>
<gene>
    <name evidence="2" type="primary">nfdA_3</name>
    <name evidence="2" type="ORF">ERS852491_02789</name>
</gene>
<dbReference type="Pfam" id="PF07969">
    <property type="entry name" value="Amidohydro_3"/>
    <property type="match status" value="1"/>
</dbReference>
<dbReference type="PANTHER" id="PTHR22642">
    <property type="entry name" value="IMIDAZOLONEPROPIONASE"/>
    <property type="match status" value="1"/>
</dbReference>
<dbReference type="Gene3D" id="3.20.20.140">
    <property type="entry name" value="Metal-dependent hydrolases"/>
    <property type="match status" value="1"/>
</dbReference>
<evidence type="ECO:0000313" key="3">
    <source>
        <dbReference type="Proteomes" id="UP000095544"/>
    </source>
</evidence>
<feature type="domain" description="Amidohydrolase 3" evidence="1">
    <location>
        <begin position="52"/>
        <end position="513"/>
    </location>
</feature>
<dbReference type="OrthoDB" id="9767366at2"/>
<evidence type="ECO:0000259" key="1">
    <source>
        <dbReference type="Pfam" id="PF07969"/>
    </source>
</evidence>
<proteinExistence type="predicted"/>
<dbReference type="InterPro" id="IPR032466">
    <property type="entry name" value="Metal_Hydrolase"/>
</dbReference>
<name>A0A174GPD6_9FIRM</name>
<dbReference type="Proteomes" id="UP000095544">
    <property type="component" value="Unassembled WGS sequence"/>
</dbReference>